<name>A0A9D4FDJ4_DREPO</name>
<reference evidence="3" key="1">
    <citation type="journal article" date="2019" name="bioRxiv">
        <title>The Genome of the Zebra Mussel, Dreissena polymorpha: A Resource for Invasive Species Research.</title>
        <authorList>
            <person name="McCartney M.A."/>
            <person name="Auch B."/>
            <person name="Kono T."/>
            <person name="Mallez S."/>
            <person name="Zhang Y."/>
            <person name="Obille A."/>
            <person name="Becker A."/>
            <person name="Abrahante J.E."/>
            <person name="Garbe J."/>
            <person name="Badalamenti J.P."/>
            <person name="Herman A."/>
            <person name="Mangelson H."/>
            <person name="Liachko I."/>
            <person name="Sullivan S."/>
            <person name="Sone E.D."/>
            <person name="Koren S."/>
            <person name="Silverstein K.A.T."/>
            <person name="Beckman K.B."/>
            <person name="Gohl D.M."/>
        </authorList>
    </citation>
    <scope>NUCLEOTIDE SEQUENCE</scope>
    <source>
        <strain evidence="3">Duluth1</strain>
        <tissue evidence="3">Whole animal</tissue>
    </source>
</reference>
<dbReference type="InterPro" id="IPR014044">
    <property type="entry name" value="CAP_dom"/>
</dbReference>
<feature type="compositionally biased region" description="Basic and acidic residues" evidence="1">
    <location>
        <begin position="213"/>
        <end position="223"/>
    </location>
</feature>
<dbReference type="Pfam" id="PF00188">
    <property type="entry name" value="CAP"/>
    <property type="match status" value="2"/>
</dbReference>
<reference evidence="3" key="2">
    <citation type="submission" date="2020-11" db="EMBL/GenBank/DDBJ databases">
        <authorList>
            <person name="McCartney M.A."/>
            <person name="Auch B."/>
            <person name="Kono T."/>
            <person name="Mallez S."/>
            <person name="Becker A."/>
            <person name="Gohl D.M."/>
            <person name="Silverstein K.A.T."/>
            <person name="Koren S."/>
            <person name="Bechman K.B."/>
            <person name="Herman A."/>
            <person name="Abrahante J.E."/>
            <person name="Garbe J."/>
        </authorList>
    </citation>
    <scope>NUCLEOTIDE SEQUENCE</scope>
    <source>
        <strain evidence="3">Duluth1</strain>
        <tissue evidence="3">Whole animal</tissue>
    </source>
</reference>
<evidence type="ECO:0000256" key="1">
    <source>
        <dbReference type="SAM" id="MobiDB-lite"/>
    </source>
</evidence>
<evidence type="ECO:0000259" key="2">
    <source>
        <dbReference type="SMART" id="SM00198"/>
    </source>
</evidence>
<dbReference type="InterPro" id="IPR035940">
    <property type="entry name" value="CAP_sf"/>
</dbReference>
<dbReference type="PANTHER" id="PTHR10334">
    <property type="entry name" value="CYSTEINE-RICH SECRETORY PROTEIN-RELATED"/>
    <property type="match status" value="1"/>
</dbReference>
<dbReference type="InterPro" id="IPR001283">
    <property type="entry name" value="CRISP-related"/>
</dbReference>
<dbReference type="GO" id="GO:0005576">
    <property type="term" value="C:extracellular region"/>
    <property type="evidence" value="ECO:0007669"/>
    <property type="project" value="InterPro"/>
</dbReference>
<evidence type="ECO:0000313" key="4">
    <source>
        <dbReference type="Proteomes" id="UP000828390"/>
    </source>
</evidence>
<dbReference type="SMART" id="SM00198">
    <property type="entry name" value="SCP"/>
    <property type="match status" value="2"/>
</dbReference>
<protein>
    <recommendedName>
        <fullName evidence="2">SCP domain-containing protein</fullName>
    </recommendedName>
</protein>
<sequence length="433" mass="47357">MGSKMPDKKFVDEMVKAHNEYRATHQAPPLKHAQDLTDYAQKWADHLVATNSFNHSPCDLKGQRLGENIAMKYDSSMTEYTGQDCTDQWYSEVAKHTFGGSNGSSGTGHFSQVVWKGSKEVGVGKAQDKSGKYIVVASYRPAGNMMGDYAENVLPPRDGKIRLPVQKDKEAKPFSGRFEEGRRGGGEQGATGGTEKKTVKTTTRTEGGVTKTIVEETVIKPDGSKVTTTRETTTTAGSTSFKGDTSVATLSLHDDKSTKDGKSKQGHSSSSDEDTKKKPQKMSDFIDEAVKVHNDLRAKHGTGKLKHAKDLSAFAQKWAEHLASKDLFEHSDCMLDGERLGENVCCKWSSAGADYTGREACEQWYSEISKHDFSSEPRSLGSGHFTQMVWKGSKEMGIGKAKTSKGKCIVVANYRPAGNIVGHFVENVPPLKK</sequence>
<feature type="compositionally biased region" description="Polar residues" evidence="1">
    <location>
        <begin position="240"/>
        <end position="249"/>
    </location>
</feature>
<dbReference type="InterPro" id="IPR018244">
    <property type="entry name" value="Allrgn_V5/Tpx1_CS"/>
</dbReference>
<comment type="caution">
    <text evidence="3">The sequence shown here is derived from an EMBL/GenBank/DDBJ whole genome shotgun (WGS) entry which is preliminary data.</text>
</comment>
<feature type="compositionally biased region" description="Basic and acidic residues" evidence="1">
    <location>
        <begin position="252"/>
        <end position="263"/>
    </location>
</feature>
<proteinExistence type="predicted"/>
<dbReference type="Proteomes" id="UP000828390">
    <property type="component" value="Unassembled WGS sequence"/>
</dbReference>
<dbReference type="FunFam" id="3.40.33.10:FF:000002">
    <property type="entry name" value="Golgi-associated plant pathogenesis-related protein 1"/>
    <property type="match status" value="2"/>
</dbReference>
<dbReference type="InterPro" id="IPR034113">
    <property type="entry name" value="SCP_GAPR1-like"/>
</dbReference>
<feature type="compositionally biased region" description="Low complexity" evidence="1">
    <location>
        <begin position="227"/>
        <end position="239"/>
    </location>
</feature>
<evidence type="ECO:0000313" key="3">
    <source>
        <dbReference type="EMBL" id="KAH3796989.1"/>
    </source>
</evidence>
<dbReference type="AlphaFoldDB" id="A0A9D4FDJ4"/>
<organism evidence="3 4">
    <name type="scientific">Dreissena polymorpha</name>
    <name type="common">Zebra mussel</name>
    <name type="synonym">Mytilus polymorpha</name>
    <dbReference type="NCBI Taxonomy" id="45954"/>
    <lineage>
        <taxon>Eukaryota</taxon>
        <taxon>Metazoa</taxon>
        <taxon>Spiralia</taxon>
        <taxon>Lophotrochozoa</taxon>
        <taxon>Mollusca</taxon>
        <taxon>Bivalvia</taxon>
        <taxon>Autobranchia</taxon>
        <taxon>Heteroconchia</taxon>
        <taxon>Euheterodonta</taxon>
        <taxon>Imparidentia</taxon>
        <taxon>Neoheterodontei</taxon>
        <taxon>Myida</taxon>
        <taxon>Dreissenoidea</taxon>
        <taxon>Dreissenidae</taxon>
        <taxon>Dreissena</taxon>
    </lineage>
</organism>
<feature type="compositionally biased region" description="Basic and acidic residues" evidence="1">
    <location>
        <begin position="163"/>
        <end position="185"/>
    </location>
</feature>
<dbReference type="Gene3D" id="3.40.33.10">
    <property type="entry name" value="CAP"/>
    <property type="match status" value="2"/>
</dbReference>
<feature type="region of interest" description="Disordered" evidence="1">
    <location>
        <begin position="163"/>
        <end position="280"/>
    </location>
</feature>
<keyword evidence="4" id="KW-1185">Reference proteome</keyword>
<feature type="compositionally biased region" description="Low complexity" evidence="1">
    <location>
        <begin position="200"/>
        <end position="212"/>
    </location>
</feature>
<dbReference type="PRINTS" id="PR00837">
    <property type="entry name" value="V5TPXLIKE"/>
</dbReference>
<dbReference type="PROSITE" id="PS01009">
    <property type="entry name" value="CRISP_1"/>
    <property type="match status" value="2"/>
</dbReference>
<dbReference type="SUPFAM" id="SSF55797">
    <property type="entry name" value="PR-1-like"/>
    <property type="match status" value="2"/>
</dbReference>
<gene>
    <name evidence="3" type="ORF">DPMN_150565</name>
</gene>
<feature type="domain" description="SCP" evidence="2">
    <location>
        <begin position="9"/>
        <end position="147"/>
    </location>
</feature>
<accession>A0A9D4FDJ4</accession>
<dbReference type="EMBL" id="JAIWYP010000007">
    <property type="protein sequence ID" value="KAH3796989.1"/>
    <property type="molecule type" value="Genomic_DNA"/>
</dbReference>
<feature type="domain" description="SCP" evidence="2">
    <location>
        <begin position="284"/>
        <end position="422"/>
    </location>
</feature>
<dbReference type="CDD" id="cd05382">
    <property type="entry name" value="CAP_GAPR1-like"/>
    <property type="match status" value="2"/>
</dbReference>